<comment type="caution">
    <text evidence="1">The sequence shown here is derived from an EMBL/GenBank/DDBJ whole genome shotgun (WGS) entry which is preliminary data.</text>
</comment>
<protein>
    <submittedName>
        <fullName evidence="1">Uncharacterized protein</fullName>
    </submittedName>
</protein>
<gene>
    <name evidence="1" type="ORF">OJ253_2166</name>
</gene>
<dbReference type="OrthoDB" id="341972at2759"/>
<organism evidence="1">
    <name type="scientific">Cryptosporidium canis</name>
    <dbReference type="NCBI Taxonomy" id="195482"/>
    <lineage>
        <taxon>Eukaryota</taxon>
        <taxon>Sar</taxon>
        <taxon>Alveolata</taxon>
        <taxon>Apicomplexa</taxon>
        <taxon>Conoidasida</taxon>
        <taxon>Coccidia</taxon>
        <taxon>Eucoccidiorida</taxon>
        <taxon>Eimeriorina</taxon>
        <taxon>Cryptosporidiidae</taxon>
        <taxon>Cryptosporidium</taxon>
    </lineage>
</organism>
<name>A0A9D5DFJ8_9CRYT</name>
<accession>A0A9D5DFJ8</accession>
<dbReference type="AlphaFoldDB" id="A0A9D5DFJ8"/>
<dbReference type="Proteomes" id="UP001067231">
    <property type="component" value="Unassembled WGS sequence"/>
</dbReference>
<evidence type="ECO:0000313" key="1">
    <source>
        <dbReference type="EMBL" id="KAJ1607812.1"/>
    </source>
</evidence>
<reference evidence="1" key="1">
    <citation type="submission" date="2022-10" db="EMBL/GenBank/DDBJ databases">
        <title>Adaptive evolution leads to modifications in subtelomeric GC content in a zoonotic Cryptosporidium species.</title>
        <authorList>
            <person name="Li J."/>
            <person name="Feng Y."/>
            <person name="Xiao L."/>
        </authorList>
    </citation>
    <scope>NUCLEOTIDE SEQUENCE</scope>
    <source>
        <strain evidence="1">33844</strain>
    </source>
</reference>
<sequence length="623" mass="71442">MSILINENIHEIKNIYEPESENELINKNYNIVSINKRRKTACEREAIFNRLVLNNPSIISIDKTLLPGTCVYCNICQVRIILNPAYYLNNWRTHMNGKLHKALSKAVGSPQFLDELDFCLEKEEDSYFESLNVLGYNSNMNNLSITNGRNDYNIAMSTHNFVNNQLINQNENFNISNSSERFDLLIKSPRILSCNTNSIKMNNELIINNLNPKGSSQCESSNYENKVMEILDEESGGNDHLDNLREMNINNMNSELVITNRIQETRNTIQKQDYVIHPIITNLGIDKNRIGDELSFVLGDDLYKNVLYEQNFLITNDNNDMSNSEVQAREAISSVDEKLMGGNYLHACQGDIDNKNLISNQVEIGLDKNADSNIVAKHYSSTSKKFIQEINQAEDTPDNLIEENAGKLQNNISSEGNCIDSNTSYSKVELPVISPLIRLSFEQIGTFHCPGINKVRYWAMCFIGSERSSEPENELCNFNDTRRVFYKQSVITKISPNHEPEHQGVVHHPNCLEIVSKPNEPCERCSLYVNNRQLARVISKRATRLQEMWDRVVAGESILNGDKIPQSIISAYNHRIDHWSRCNDPLEAITRALAGCRQRDYTNFFWKIRENLLKNSRLIRNQL</sequence>
<proteinExistence type="predicted"/>
<dbReference type="EMBL" id="JAPCXC010000054">
    <property type="protein sequence ID" value="KAJ1607812.1"/>
    <property type="molecule type" value="Genomic_DNA"/>
</dbReference>